<dbReference type="Pfam" id="PF04082">
    <property type="entry name" value="Fungal_trans"/>
    <property type="match status" value="1"/>
</dbReference>
<dbReference type="InterPro" id="IPR013087">
    <property type="entry name" value="Znf_C2H2_type"/>
</dbReference>
<comment type="caution">
    <text evidence="10">The sequence shown here is derived from an EMBL/GenBank/DDBJ whole genome shotgun (WGS) entry which is preliminary data.</text>
</comment>
<feature type="compositionally biased region" description="Basic residues" evidence="8">
    <location>
        <begin position="252"/>
        <end position="262"/>
    </location>
</feature>
<evidence type="ECO:0000256" key="1">
    <source>
        <dbReference type="ARBA" id="ARBA00004123"/>
    </source>
</evidence>
<dbReference type="InterPro" id="IPR007219">
    <property type="entry name" value="XnlR_reg_dom"/>
</dbReference>
<feature type="compositionally biased region" description="Polar residues" evidence="8">
    <location>
        <begin position="87"/>
        <end position="105"/>
    </location>
</feature>
<sequence length="914" mass="101564">MSGKQRRVYKCSTCARVFKRSEHCSRHERIHTRERPFSCQYCHKRYARKDLVTRHEKTLHSEKRRQSIATVVPDSPDSPRSSESSDTINVSIPSNASSHPDQTQAFEPGKESPPAITLTENPPPMATSAELSPQELAVGDGRRGSIMIPADVATPTFGFGNTVEALYPSPQSCPEQVQVTLQPWNEHVVALQDMQMQPTFMPIDPQLCEPHQSLNLDAMSHRGSLAPQPAVASIESRNDSMDAAQDTMGPPTKRRRLASGRRHTIDIQPTSRLDWQHDLDAASIDIFRDFWSPPEPPSDVAPSSMDSLITPDSLDFSIPIDPFLMGGQEFSTQQQNDSLFSPNFGFAGSTQGSGSTNWQPFIGGNSQASRETSSEPLKLPVSETIYRSICGDLQARMRKEEWNESKLLSAQELQKFIESYISCFHRHFPIIHFPSLSLESTPSPLILAICCIGALYRLDRRRATILYELASPLLQSAISSSRRLSPPSPGPLWAVQGSLLLAMYAVFSGRSGLVVSNIENTGLLVTEYRLRRMSLIADLNANERTWEDWSIRESSKRLLCGILILSNLLSITYGTNPWFSVGEDLQVELPSRDNLWDARTTGKWLEIRKNSRQNPPKTIKNAILDSLSQEQHSFPPKDQQRVSGFVNLVIAHATNIHVWHLSQLSQCLAPGNNVTLLADASTSLDRCSHALSYGGSTRSFDDYRHPYSADAHSSLAFNTSSLLRIASTRLLAGSADSFNRFVLASDSKHDVAAAAKAFLQASSTRDALRTSGAERACEFFRMPAKVGSLLVRKTAAFGWSIEIAVAWWDTALFLTKWVHAVQTAAGPESEDERRVLEMLRTYLKEISVEEELFGGRGGAEMEEGSLAARVARACAVFLEDTWVWGVTPRMGSVLRTLADACERDFREKALNDMR</sequence>
<evidence type="ECO:0000259" key="9">
    <source>
        <dbReference type="PROSITE" id="PS50157"/>
    </source>
</evidence>
<feature type="domain" description="C2H2-type" evidence="9">
    <location>
        <begin position="9"/>
        <end position="36"/>
    </location>
</feature>
<feature type="region of interest" description="Disordered" evidence="8">
    <location>
        <begin position="56"/>
        <end position="130"/>
    </location>
</feature>
<dbReference type="Proteomes" id="UP000774617">
    <property type="component" value="Unassembled WGS sequence"/>
</dbReference>
<gene>
    <name evidence="10" type="ORF">B0J12DRAFT_264440</name>
</gene>
<dbReference type="SMART" id="SM00355">
    <property type="entry name" value="ZnF_C2H2"/>
    <property type="match status" value="2"/>
</dbReference>
<feature type="compositionally biased region" description="Low complexity" evidence="8">
    <location>
        <begin position="73"/>
        <end position="86"/>
    </location>
</feature>
<comment type="subcellular location">
    <subcellularLocation>
        <location evidence="1">Nucleus</location>
    </subcellularLocation>
</comment>
<dbReference type="SUPFAM" id="SSF57667">
    <property type="entry name" value="beta-beta-alpha zinc fingers"/>
    <property type="match status" value="1"/>
</dbReference>
<evidence type="ECO:0000256" key="2">
    <source>
        <dbReference type="ARBA" id="ARBA00022723"/>
    </source>
</evidence>
<name>A0ABQ8FYJ2_9PEZI</name>
<dbReference type="PROSITE" id="PS00028">
    <property type="entry name" value="ZINC_FINGER_C2H2_1"/>
    <property type="match status" value="2"/>
</dbReference>
<feature type="compositionally biased region" description="Basic and acidic residues" evidence="8">
    <location>
        <begin position="56"/>
        <end position="65"/>
    </location>
</feature>
<proteinExistence type="predicted"/>
<dbReference type="EMBL" id="JAGTJR010000035">
    <property type="protein sequence ID" value="KAH7036377.1"/>
    <property type="molecule type" value="Genomic_DNA"/>
</dbReference>
<dbReference type="CDD" id="cd12148">
    <property type="entry name" value="fungal_TF_MHR"/>
    <property type="match status" value="1"/>
</dbReference>
<keyword evidence="6" id="KW-0539">Nucleus</keyword>
<dbReference type="InterPro" id="IPR051059">
    <property type="entry name" value="VerF-like"/>
</dbReference>
<accession>A0ABQ8FYJ2</accession>
<keyword evidence="11" id="KW-1185">Reference proteome</keyword>
<reference evidence="10 11" key="1">
    <citation type="journal article" date="2021" name="Nat. Commun.">
        <title>Genetic determinants of endophytism in the Arabidopsis root mycobiome.</title>
        <authorList>
            <person name="Mesny F."/>
            <person name="Miyauchi S."/>
            <person name="Thiergart T."/>
            <person name="Pickel B."/>
            <person name="Atanasova L."/>
            <person name="Karlsson M."/>
            <person name="Huettel B."/>
            <person name="Barry K.W."/>
            <person name="Haridas S."/>
            <person name="Chen C."/>
            <person name="Bauer D."/>
            <person name="Andreopoulos W."/>
            <person name="Pangilinan J."/>
            <person name="LaButti K."/>
            <person name="Riley R."/>
            <person name="Lipzen A."/>
            <person name="Clum A."/>
            <person name="Drula E."/>
            <person name="Henrissat B."/>
            <person name="Kohler A."/>
            <person name="Grigoriev I.V."/>
            <person name="Martin F.M."/>
            <person name="Hacquard S."/>
        </authorList>
    </citation>
    <scope>NUCLEOTIDE SEQUENCE [LARGE SCALE GENOMIC DNA]</scope>
    <source>
        <strain evidence="10 11">MPI-SDFR-AT-0080</strain>
    </source>
</reference>
<evidence type="ECO:0000256" key="6">
    <source>
        <dbReference type="ARBA" id="ARBA00023242"/>
    </source>
</evidence>
<evidence type="ECO:0000256" key="3">
    <source>
        <dbReference type="ARBA" id="ARBA00022737"/>
    </source>
</evidence>
<evidence type="ECO:0000313" key="10">
    <source>
        <dbReference type="EMBL" id="KAH7036377.1"/>
    </source>
</evidence>
<dbReference type="PANTHER" id="PTHR40626:SF11">
    <property type="entry name" value="ZINC FINGER PROTEIN YPR022C"/>
    <property type="match status" value="1"/>
</dbReference>
<protein>
    <submittedName>
        <fullName evidence="10">Fungal-specific transcription factor domain-containing protein</fullName>
    </submittedName>
</protein>
<organism evidence="10 11">
    <name type="scientific">Macrophomina phaseolina</name>
    <dbReference type="NCBI Taxonomy" id="35725"/>
    <lineage>
        <taxon>Eukaryota</taxon>
        <taxon>Fungi</taxon>
        <taxon>Dikarya</taxon>
        <taxon>Ascomycota</taxon>
        <taxon>Pezizomycotina</taxon>
        <taxon>Dothideomycetes</taxon>
        <taxon>Dothideomycetes incertae sedis</taxon>
        <taxon>Botryosphaeriales</taxon>
        <taxon>Botryosphaeriaceae</taxon>
        <taxon>Macrophomina</taxon>
    </lineage>
</organism>
<dbReference type="Gene3D" id="3.30.160.60">
    <property type="entry name" value="Classic Zinc Finger"/>
    <property type="match status" value="2"/>
</dbReference>
<dbReference type="PROSITE" id="PS50157">
    <property type="entry name" value="ZINC_FINGER_C2H2_2"/>
    <property type="match status" value="2"/>
</dbReference>
<dbReference type="PANTHER" id="PTHR40626">
    <property type="entry name" value="MIP31509P"/>
    <property type="match status" value="1"/>
</dbReference>
<evidence type="ECO:0000313" key="11">
    <source>
        <dbReference type="Proteomes" id="UP000774617"/>
    </source>
</evidence>
<feature type="region of interest" description="Disordered" evidence="8">
    <location>
        <begin position="235"/>
        <end position="265"/>
    </location>
</feature>
<feature type="domain" description="C2H2-type" evidence="9">
    <location>
        <begin position="37"/>
        <end position="65"/>
    </location>
</feature>
<evidence type="ECO:0000256" key="4">
    <source>
        <dbReference type="ARBA" id="ARBA00022771"/>
    </source>
</evidence>
<evidence type="ECO:0000256" key="7">
    <source>
        <dbReference type="PROSITE-ProRule" id="PRU00042"/>
    </source>
</evidence>
<keyword evidence="3" id="KW-0677">Repeat</keyword>
<dbReference type="InterPro" id="IPR036236">
    <property type="entry name" value="Znf_C2H2_sf"/>
</dbReference>
<evidence type="ECO:0000256" key="8">
    <source>
        <dbReference type="SAM" id="MobiDB-lite"/>
    </source>
</evidence>
<keyword evidence="4 7" id="KW-0863">Zinc-finger</keyword>
<evidence type="ECO:0000256" key="5">
    <source>
        <dbReference type="ARBA" id="ARBA00022833"/>
    </source>
</evidence>
<keyword evidence="5" id="KW-0862">Zinc</keyword>
<keyword evidence="2" id="KW-0479">Metal-binding</keyword>